<dbReference type="GO" id="GO:0008270">
    <property type="term" value="F:zinc ion binding"/>
    <property type="evidence" value="ECO:0007669"/>
    <property type="project" value="InterPro"/>
</dbReference>
<evidence type="ECO:0000256" key="1">
    <source>
        <dbReference type="ARBA" id="ARBA00004123"/>
    </source>
</evidence>
<dbReference type="OrthoDB" id="5600212at2759"/>
<evidence type="ECO:0000256" key="3">
    <source>
        <dbReference type="ARBA" id="ARBA00023015"/>
    </source>
</evidence>
<feature type="compositionally biased region" description="Polar residues" evidence="7">
    <location>
        <begin position="688"/>
        <end position="698"/>
    </location>
</feature>
<dbReference type="Gene3D" id="4.10.240.10">
    <property type="entry name" value="Zn(2)-C6 fungal-type DNA-binding domain"/>
    <property type="match status" value="1"/>
</dbReference>
<dbReference type="PANTHER" id="PTHR47338:SF10">
    <property type="entry name" value="TRANSCRIPTION FACTOR DOMAIN-CONTAINING PROTEIN-RELATED"/>
    <property type="match status" value="1"/>
</dbReference>
<evidence type="ECO:0000313" key="10">
    <source>
        <dbReference type="Proteomes" id="UP000184330"/>
    </source>
</evidence>
<evidence type="ECO:0000256" key="7">
    <source>
        <dbReference type="SAM" id="MobiDB-lite"/>
    </source>
</evidence>
<keyword evidence="5" id="KW-0539">Nucleus</keyword>
<dbReference type="GO" id="GO:0000981">
    <property type="term" value="F:DNA-binding transcription factor activity, RNA polymerase II-specific"/>
    <property type="evidence" value="ECO:0007669"/>
    <property type="project" value="InterPro"/>
</dbReference>
<dbReference type="PROSITE" id="PS50048">
    <property type="entry name" value="ZN2_CY6_FUNGAL_2"/>
    <property type="match status" value="1"/>
</dbReference>
<protein>
    <recommendedName>
        <fullName evidence="8">Zn(2)-C6 fungal-type domain-containing protein</fullName>
    </recommendedName>
</protein>
<evidence type="ECO:0000313" key="9">
    <source>
        <dbReference type="EMBL" id="CZR61316.1"/>
    </source>
</evidence>
<dbReference type="PANTHER" id="PTHR47338">
    <property type="entry name" value="ZN(II)2CYS6 TRANSCRIPTION FACTOR (EUROFUNG)-RELATED"/>
    <property type="match status" value="1"/>
</dbReference>
<organism evidence="9 10">
    <name type="scientific">Phialocephala subalpina</name>
    <dbReference type="NCBI Taxonomy" id="576137"/>
    <lineage>
        <taxon>Eukaryota</taxon>
        <taxon>Fungi</taxon>
        <taxon>Dikarya</taxon>
        <taxon>Ascomycota</taxon>
        <taxon>Pezizomycotina</taxon>
        <taxon>Leotiomycetes</taxon>
        <taxon>Helotiales</taxon>
        <taxon>Mollisiaceae</taxon>
        <taxon>Phialocephala</taxon>
        <taxon>Phialocephala fortinii species complex</taxon>
    </lineage>
</organism>
<dbReference type="GO" id="GO:0006351">
    <property type="term" value="P:DNA-templated transcription"/>
    <property type="evidence" value="ECO:0007669"/>
    <property type="project" value="InterPro"/>
</dbReference>
<dbReference type="Pfam" id="PF04082">
    <property type="entry name" value="Fungal_trans"/>
    <property type="match status" value="1"/>
</dbReference>
<feature type="domain" description="Zn(2)-C6 fungal-type" evidence="8">
    <location>
        <begin position="56"/>
        <end position="86"/>
    </location>
</feature>
<evidence type="ECO:0000256" key="2">
    <source>
        <dbReference type="ARBA" id="ARBA00022723"/>
    </source>
</evidence>
<keyword evidence="6" id="KW-0175">Coiled coil</keyword>
<dbReference type="CDD" id="cd00067">
    <property type="entry name" value="GAL4"/>
    <property type="match status" value="1"/>
</dbReference>
<keyword evidence="10" id="KW-1185">Reference proteome</keyword>
<comment type="subcellular location">
    <subcellularLocation>
        <location evidence="1">Nucleus</location>
    </subcellularLocation>
</comment>
<feature type="coiled-coil region" evidence="6">
    <location>
        <begin position="93"/>
        <end position="120"/>
    </location>
</feature>
<dbReference type="Pfam" id="PF00172">
    <property type="entry name" value="Zn_clus"/>
    <property type="match status" value="1"/>
</dbReference>
<keyword evidence="2" id="KW-0479">Metal-binding</keyword>
<dbReference type="PROSITE" id="PS00463">
    <property type="entry name" value="ZN2_CY6_FUNGAL_1"/>
    <property type="match status" value="1"/>
</dbReference>
<dbReference type="SMART" id="SM00906">
    <property type="entry name" value="Fungal_trans"/>
    <property type="match status" value="1"/>
</dbReference>
<feature type="compositionally biased region" description="Polar residues" evidence="7">
    <location>
        <begin position="749"/>
        <end position="780"/>
    </location>
</feature>
<proteinExistence type="predicted"/>
<dbReference type="SMART" id="SM00066">
    <property type="entry name" value="GAL4"/>
    <property type="match status" value="1"/>
</dbReference>
<dbReference type="Proteomes" id="UP000184330">
    <property type="component" value="Unassembled WGS sequence"/>
</dbReference>
<accession>A0A1L7X8J6</accession>
<dbReference type="CDD" id="cd12148">
    <property type="entry name" value="fungal_TF_MHR"/>
    <property type="match status" value="1"/>
</dbReference>
<feature type="compositionally biased region" description="Polar residues" evidence="7">
    <location>
        <begin position="670"/>
        <end position="679"/>
    </location>
</feature>
<sequence>MAAREEDPEYRPPPEVDPFTRAPGHRGGTTEAPAEQAASTSAPTKDDGKPEQKTISCVSCRRRKLKCDRQKPKCGTCTRLRHDCEYPERRRNLGSKRRNMKELEARLAQVETQLVSEQSKATTTSGATSTSIEANWNDLAMDMDMNIDMGDDGLLDGTFNLNAGGFDFSPPGPSIPMGDLFSQELLELGLQEPLPPQEMMDELHQIYFDKFHKQVPMMHKYRYYTSLSKSPQFRPPVCLRYAMWAVAASLSDKYRCYEDLLYERSRRYIQDAEMKGHGESFVSIYHAQTWGLISNFEAKKTYFSRSWMSTGRMVRLCQMLGLYRLDVNSTDFKQILPPARDWIELEERRRTFWASYYGDRWASSGTGWPMLVDENEIQTNLPSSEEAFEAGTMEPTISLAEALTPDGARHLSPFAGVILSATLFGHNFQHLHKSGPDERPEDLQNGEFWKRHRKMDNVLSSTFMFLPDHLRLPTAARNMNVVFIHMNIHASAICLHQAAILTAEKHSLDKAFIQQSRSRCLLAAEEIANIMRLICHVDPTEMHPWIGFCLYVASGVFIKDQKLGPPNNPNVMINLEFLLSAMKSIGTKHNITNHFTAQVELDMQAAGIGKGPARPSEEGFEFPDVPEMPSLPINGILAERNGQPMTYANLQKFVMGKTVSNPVAGVLARDSSSSDSPKTMESPDVPSEPSSNGPSTNWMEGRHPIQDPSLVSVLEVDVDALHRISRGALNQDSGSNNVFDNTGLGQFGSSPTLLSDNAQGKQPANGNRMQFPIRSSTPKAQQHPPGPGYPWSMSGAVIGYPINHEDLLSMALKEPSAWTNSSHLTAGHKPEEQQLPTGYPEGGADTSGIWCPFAERQNPHDSQDS</sequence>
<evidence type="ECO:0000256" key="4">
    <source>
        <dbReference type="ARBA" id="ARBA00023163"/>
    </source>
</evidence>
<dbReference type="AlphaFoldDB" id="A0A1L7X8J6"/>
<evidence type="ECO:0000259" key="8">
    <source>
        <dbReference type="PROSITE" id="PS50048"/>
    </source>
</evidence>
<dbReference type="InterPro" id="IPR050815">
    <property type="entry name" value="TF_fung"/>
</dbReference>
<dbReference type="SUPFAM" id="SSF57701">
    <property type="entry name" value="Zn2/Cys6 DNA-binding domain"/>
    <property type="match status" value="1"/>
</dbReference>
<evidence type="ECO:0000256" key="6">
    <source>
        <dbReference type="SAM" id="Coils"/>
    </source>
</evidence>
<feature type="region of interest" description="Disordered" evidence="7">
    <location>
        <begin position="667"/>
        <end position="704"/>
    </location>
</feature>
<dbReference type="InterPro" id="IPR036864">
    <property type="entry name" value="Zn2-C6_fun-type_DNA-bd_sf"/>
</dbReference>
<dbReference type="EMBL" id="FJOG01000018">
    <property type="protein sequence ID" value="CZR61316.1"/>
    <property type="molecule type" value="Genomic_DNA"/>
</dbReference>
<evidence type="ECO:0000256" key="5">
    <source>
        <dbReference type="ARBA" id="ARBA00023242"/>
    </source>
</evidence>
<feature type="region of interest" description="Disordered" evidence="7">
    <location>
        <begin position="820"/>
        <end position="865"/>
    </location>
</feature>
<dbReference type="InterPro" id="IPR007219">
    <property type="entry name" value="XnlR_reg_dom"/>
</dbReference>
<keyword evidence="4" id="KW-0804">Transcription</keyword>
<keyword evidence="3" id="KW-0805">Transcription regulation</keyword>
<feature type="region of interest" description="Disordered" evidence="7">
    <location>
        <begin position="749"/>
        <end position="790"/>
    </location>
</feature>
<gene>
    <name evidence="9" type="ORF">PAC_11212</name>
</gene>
<feature type="region of interest" description="Disordered" evidence="7">
    <location>
        <begin position="1"/>
        <end position="54"/>
    </location>
</feature>
<dbReference type="GO" id="GO:0005634">
    <property type="term" value="C:nucleus"/>
    <property type="evidence" value="ECO:0007669"/>
    <property type="project" value="UniProtKB-SubCell"/>
</dbReference>
<dbReference type="InterPro" id="IPR001138">
    <property type="entry name" value="Zn2Cys6_DnaBD"/>
</dbReference>
<name>A0A1L7X8J6_9HELO</name>
<reference evidence="9 10" key="1">
    <citation type="submission" date="2016-03" db="EMBL/GenBank/DDBJ databases">
        <authorList>
            <person name="Ploux O."/>
        </authorList>
    </citation>
    <scope>NUCLEOTIDE SEQUENCE [LARGE SCALE GENOMIC DNA]</scope>
    <source>
        <strain evidence="9 10">UAMH 11012</strain>
    </source>
</reference>
<dbReference type="GO" id="GO:0003677">
    <property type="term" value="F:DNA binding"/>
    <property type="evidence" value="ECO:0007669"/>
    <property type="project" value="InterPro"/>
</dbReference>
<dbReference type="STRING" id="576137.A0A1L7X8J6"/>